<sequence>MKTLNYFKTLALIAVTFFFANCTNPDRDNDVYDESVTIDLSAEKITFSINKTTQWEGTATITGTIKNIGDHFSSGRGQQIAYLYERSLGTPTTQLGNIVASKSFSELASNGTLEVSFTRPWNSSSPAEGEFAPEYILVLSYDPDLFIDGNKSNDDTNHDNNEILESGIEINNLFRN</sequence>
<dbReference type="OrthoDB" id="1440071at2"/>
<organism evidence="2 3">
    <name type="scientific">Maribacter vaceletii</name>
    <dbReference type="NCBI Taxonomy" id="1206816"/>
    <lineage>
        <taxon>Bacteria</taxon>
        <taxon>Pseudomonadati</taxon>
        <taxon>Bacteroidota</taxon>
        <taxon>Flavobacteriia</taxon>
        <taxon>Flavobacteriales</taxon>
        <taxon>Flavobacteriaceae</taxon>
        <taxon>Maribacter</taxon>
    </lineage>
</organism>
<gene>
    <name evidence="2" type="ORF">CLV91_1494</name>
</gene>
<dbReference type="RefSeq" id="WP_121065534.1">
    <property type="nucleotide sequence ID" value="NZ_RBIQ01000007.1"/>
</dbReference>
<protein>
    <submittedName>
        <fullName evidence="2">Uncharacterized protein</fullName>
    </submittedName>
</protein>
<dbReference type="Gene3D" id="2.60.40.10">
    <property type="entry name" value="Immunoglobulins"/>
    <property type="match status" value="1"/>
</dbReference>
<dbReference type="AlphaFoldDB" id="A0A495EEU1"/>
<dbReference type="EMBL" id="RBIQ01000007">
    <property type="protein sequence ID" value="RKR15408.1"/>
    <property type="molecule type" value="Genomic_DNA"/>
</dbReference>
<feature type="chain" id="PRO_5019837671" evidence="1">
    <location>
        <begin position="21"/>
        <end position="176"/>
    </location>
</feature>
<reference evidence="2 3" key="1">
    <citation type="submission" date="2018-10" db="EMBL/GenBank/DDBJ databases">
        <title>Genomic Encyclopedia of Archaeal and Bacterial Type Strains, Phase II (KMG-II): from individual species to whole genera.</title>
        <authorList>
            <person name="Goeker M."/>
        </authorList>
    </citation>
    <scope>NUCLEOTIDE SEQUENCE [LARGE SCALE GENOMIC DNA]</scope>
    <source>
        <strain evidence="2 3">DSM 25230</strain>
    </source>
</reference>
<proteinExistence type="predicted"/>
<evidence type="ECO:0000313" key="2">
    <source>
        <dbReference type="EMBL" id="RKR15408.1"/>
    </source>
</evidence>
<evidence type="ECO:0000256" key="1">
    <source>
        <dbReference type="SAM" id="SignalP"/>
    </source>
</evidence>
<dbReference type="InterPro" id="IPR013783">
    <property type="entry name" value="Ig-like_fold"/>
</dbReference>
<keyword evidence="3" id="KW-1185">Reference proteome</keyword>
<feature type="signal peptide" evidence="1">
    <location>
        <begin position="1"/>
        <end position="20"/>
    </location>
</feature>
<evidence type="ECO:0000313" key="3">
    <source>
        <dbReference type="Proteomes" id="UP000269412"/>
    </source>
</evidence>
<keyword evidence="1" id="KW-0732">Signal</keyword>
<comment type="caution">
    <text evidence="2">The sequence shown here is derived from an EMBL/GenBank/DDBJ whole genome shotgun (WGS) entry which is preliminary data.</text>
</comment>
<dbReference type="Proteomes" id="UP000269412">
    <property type="component" value="Unassembled WGS sequence"/>
</dbReference>
<name>A0A495EEU1_9FLAO</name>
<accession>A0A495EEU1</accession>